<dbReference type="EMBL" id="CATNWA010019926">
    <property type="protein sequence ID" value="CAI9615756.1"/>
    <property type="molecule type" value="Genomic_DNA"/>
</dbReference>
<evidence type="ECO:0000313" key="3">
    <source>
        <dbReference type="Proteomes" id="UP001162483"/>
    </source>
</evidence>
<evidence type="ECO:0000256" key="1">
    <source>
        <dbReference type="SAM" id="MobiDB-lite"/>
    </source>
</evidence>
<organism evidence="2 3">
    <name type="scientific">Staurois parvus</name>
    <dbReference type="NCBI Taxonomy" id="386267"/>
    <lineage>
        <taxon>Eukaryota</taxon>
        <taxon>Metazoa</taxon>
        <taxon>Chordata</taxon>
        <taxon>Craniata</taxon>
        <taxon>Vertebrata</taxon>
        <taxon>Euteleostomi</taxon>
        <taxon>Amphibia</taxon>
        <taxon>Batrachia</taxon>
        <taxon>Anura</taxon>
        <taxon>Neobatrachia</taxon>
        <taxon>Ranoidea</taxon>
        <taxon>Ranidae</taxon>
        <taxon>Staurois</taxon>
    </lineage>
</organism>
<feature type="region of interest" description="Disordered" evidence="1">
    <location>
        <begin position="24"/>
        <end position="46"/>
    </location>
</feature>
<evidence type="ECO:0000313" key="2">
    <source>
        <dbReference type="EMBL" id="CAI9615756.1"/>
    </source>
</evidence>
<sequence length="46" mass="4855">MKADGNQRAAPGCRRYPVRAEGVAPPGSTWPLPYCGQHGSDLGTQT</sequence>
<proteinExistence type="predicted"/>
<keyword evidence="3" id="KW-1185">Reference proteome</keyword>
<accession>A0ABN9H4Z4</accession>
<name>A0ABN9H4Z4_9NEOB</name>
<protein>
    <submittedName>
        <fullName evidence="2">Uncharacterized protein</fullName>
    </submittedName>
</protein>
<comment type="caution">
    <text evidence="2">The sequence shown here is derived from an EMBL/GenBank/DDBJ whole genome shotgun (WGS) entry which is preliminary data.</text>
</comment>
<gene>
    <name evidence="2" type="ORF">SPARVUS_LOCUS15286159</name>
</gene>
<reference evidence="2" key="1">
    <citation type="submission" date="2023-05" db="EMBL/GenBank/DDBJ databases">
        <authorList>
            <person name="Stuckert A."/>
        </authorList>
    </citation>
    <scope>NUCLEOTIDE SEQUENCE</scope>
</reference>
<dbReference type="Proteomes" id="UP001162483">
    <property type="component" value="Unassembled WGS sequence"/>
</dbReference>